<dbReference type="EnsemblMetazoa" id="G4893.1">
    <property type="protein sequence ID" value="G4893.1:cds"/>
    <property type="gene ID" value="G4893"/>
</dbReference>
<feature type="transmembrane region" description="Helical" evidence="12">
    <location>
        <begin position="569"/>
        <end position="590"/>
    </location>
</feature>
<protein>
    <recommendedName>
        <fullName evidence="11">Gamma-aminobutyric acid type B receptor subunit 2</fullName>
    </recommendedName>
</protein>
<name>A0A8W8N9E7_MAGGI</name>
<evidence type="ECO:0000256" key="4">
    <source>
        <dbReference type="ARBA" id="ARBA00022729"/>
    </source>
</evidence>
<dbReference type="SUPFAM" id="SSF53822">
    <property type="entry name" value="Periplasmic binding protein-like I"/>
    <property type="match status" value="1"/>
</dbReference>
<keyword evidence="8" id="KW-0675">Receptor</keyword>
<dbReference type="CDD" id="cd06366">
    <property type="entry name" value="PBP1_GABAb_receptor"/>
    <property type="match status" value="1"/>
</dbReference>
<dbReference type="Pfam" id="PF01094">
    <property type="entry name" value="ANF_receptor"/>
    <property type="match status" value="1"/>
</dbReference>
<keyword evidence="7 12" id="KW-0472">Membrane</keyword>
<evidence type="ECO:0000256" key="9">
    <source>
        <dbReference type="ARBA" id="ARBA00023180"/>
    </source>
</evidence>
<feature type="transmembrane region" description="Helical" evidence="12">
    <location>
        <begin position="689"/>
        <end position="712"/>
    </location>
</feature>
<feature type="domain" description="G-protein coupled receptors family 3 profile" evidence="14">
    <location>
        <begin position="524"/>
        <end position="717"/>
    </location>
</feature>
<dbReference type="GO" id="GO:0007214">
    <property type="term" value="P:gamma-aminobutyric acid signaling pathway"/>
    <property type="evidence" value="ECO:0007669"/>
    <property type="project" value="TreeGrafter"/>
</dbReference>
<comment type="subcellular location">
    <subcellularLocation>
        <location evidence="1">Cell membrane</location>
        <topology evidence="1">Multi-pass membrane protein</topology>
    </subcellularLocation>
</comment>
<dbReference type="OMA" id="WRVYSIF"/>
<organism evidence="15 16">
    <name type="scientific">Magallana gigas</name>
    <name type="common">Pacific oyster</name>
    <name type="synonym">Crassostrea gigas</name>
    <dbReference type="NCBI Taxonomy" id="29159"/>
    <lineage>
        <taxon>Eukaryota</taxon>
        <taxon>Metazoa</taxon>
        <taxon>Spiralia</taxon>
        <taxon>Lophotrochozoa</taxon>
        <taxon>Mollusca</taxon>
        <taxon>Bivalvia</taxon>
        <taxon>Autobranchia</taxon>
        <taxon>Pteriomorphia</taxon>
        <taxon>Ostreida</taxon>
        <taxon>Ostreoidea</taxon>
        <taxon>Ostreidae</taxon>
        <taxon>Magallana</taxon>
    </lineage>
</organism>
<dbReference type="Proteomes" id="UP000005408">
    <property type="component" value="Unassembled WGS sequence"/>
</dbReference>
<dbReference type="InterPro" id="IPR017978">
    <property type="entry name" value="GPCR_3_C"/>
</dbReference>
<dbReference type="InterPro" id="IPR002455">
    <property type="entry name" value="GPCR3_GABA-B"/>
</dbReference>
<evidence type="ECO:0000256" key="11">
    <source>
        <dbReference type="ARBA" id="ARBA00073785"/>
    </source>
</evidence>
<dbReference type="CDD" id="cd15047">
    <property type="entry name" value="7tmC_GABA-B-like"/>
    <property type="match status" value="1"/>
</dbReference>
<dbReference type="FunFam" id="3.40.50.2300:FF:000063">
    <property type="entry name" value="Gamma-aminobutyric acid type B receptor subunit"/>
    <property type="match status" value="1"/>
</dbReference>
<dbReference type="PRINTS" id="PR01176">
    <property type="entry name" value="GABABRECEPTR"/>
</dbReference>
<evidence type="ECO:0000256" key="7">
    <source>
        <dbReference type="ARBA" id="ARBA00023136"/>
    </source>
</evidence>
<keyword evidence="10" id="KW-0807">Transducer</keyword>
<evidence type="ECO:0000256" key="6">
    <source>
        <dbReference type="ARBA" id="ARBA00023040"/>
    </source>
</evidence>
<evidence type="ECO:0000256" key="1">
    <source>
        <dbReference type="ARBA" id="ARBA00004651"/>
    </source>
</evidence>
<feature type="transmembrane region" description="Helical" evidence="12">
    <location>
        <begin position="631"/>
        <end position="649"/>
    </location>
</feature>
<dbReference type="OrthoDB" id="2150267at2759"/>
<evidence type="ECO:0000256" key="2">
    <source>
        <dbReference type="ARBA" id="ARBA00022475"/>
    </source>
</evidence>
<dbReference type="Pfam" id="PF00003">
    <property type="entry name" value="7tm_3"/>
    <property type="match status" value="1"/>
</dbReference>
<dbReference type="PROSITE" id="PS50259">
    <property type="entry name" value="G_PROTEIN_RECEP_F3_4"/>
    <property type="match status" value="1"/>
</dbReference>
<evidence type="ECO:0000256" key="8">
    <source>
        <dbReference type="ARBA" id="ARBA00023170"/>
    </source>
</evidence>
<reference evidence="15" key="1">
    <citation type="submission" date="2022-08" db="UniProtKB">
        <authorList>
            <consortium name="EnsemblMetazoa"/>
        </authorList>
    </citation>
    <scope>IDENTIFICATION</scope>
    <source>
        <strain evidence="15">05x7-T-G4-1.051#20</strain>
    </source>
</reference>
<feature type="chain" id="PRO_5036444822" description="Gamma-aminobutyric acid type B receptor subunit 2" evidence="13">
    <location>
        <begin position="24"/>
        <end position="821"/>
    </location>
</feature>
<evidence type="ECO:0000256" key="3">
    <source>
        <dbReference type="ARBA" id="ARBA00022692"/>
    </source>
</evidence>
<evidence type="ECO:0000259" key="14">
    <source>
        <dbReference type="PROSITE" id="PS50259"/>
    </source>
</evidence>
<dbReference type="GO" id="GO:0004965">
    <property type="term" value="F:G protein-coupled GABA receptor activity"/>
    <property type="evidence" value="ECO:0007669"/>
    <property type="project" value="InterPro"/>
</dbReference>
<dbReference type="PANTHER" id="PTHR10519">
    <property type="entry name" value="GABA-B RECEPTOR"/>
    <property type="match status" value="1"/>
</dbReference>
<accession>A0A8W8N9E7</accession>
<proteinExistence type="predicted"/>
<feature type="signal peptide" evidence="13">
    <location>
        <begin position="1"/>
        <end position="23"/>
    </location>
</feature>
<feature type="transmembrane region" description="Helical" evidence="12">
    <location>
        <begin position="495"/>
        <end position="515"/>
    </location>
</feature>
<evidence type="ECO:0000256" key="10">
    <source>
        <dbReference type="ARBA" id="ARBA00023224"/>
    </source>
</evidence>
<keyword evidence="4 13" id="KW-0732">Signal</keyword>
<evidence type="ECO:0000256" key="12">
    <source>
        <dbReference type="SAM" id="Phobius"/>
    </source>
</evidence>
<dbReference type="PANTHER" id="PTHR10519:SF20">
    <property type="entry name" value="G-PROTEIN COUPLED RECEPTOR 156-RELATED"/>
    <property type="match status" value="1"/>
</dbReference>
<sequence length="821" mass="92463">MRSVVPVFGCGLALFLFLGRVKSKVPLHVGGILGSTDDSWSKYANFYNILFQVAFEEIGRTDILPNHELVFESKNSQGDAGLAAKCLFELINEKPVKIAIFGPPKSNPYEIVGQITPKFYLTQMSFLAKTSNIMDRTLYPSTYMTNYIEDDLNPARIAMIKNFKWNKVATLFYNEAIFVSQMNEFHKLLDENNITLVTSGIITDVQEVDVVIKRLKQYGARIIIGAFRSTKAPDIFCEIYKQKMFGKKYVWILTDSLYKGWIGKLEEGQESCAVDNIKASAYGHFTLGQKQLRTDNVVTISGRTADEYEAWMKNISAQYNSSTMLLSKYSPWAYDAAWALAVGLNRSIKHMGGGELENFSYNRSDIYDAIQKGMEEVFFQGVSGPVSFKDGRRIGPAFIKINHGDERVDVAMYEPLNDSINWWTDSKSLFSGGVVPRDSFQYLTRRFQQSNAGISLVALLITLGVAVALGFLGFNIHYRNNRNIKMSSPRINNTIIVGGLLIYVAVVFMCIDYAGSMPRMNNHICMLNVWIISVGFTLGFGALFSKTFRVHILFTQGTVKKQTISDAHLFGILGALVLLDFLFLTFWTFFHPLRMIQKNVTVEQENSDTILIETFHVCYNEFQSYWLSAQYISKGALLALGTFLAWETRHIKVPSLNDSKYIGFCVYNIVIVCALCVPVTFVLPPEKPTAKFIFTSVVCVFTTTLVLCILFVPKVKLRKSTDAIRFNPNLQKTINPYKTKTGIGYEHTKTTNVSTVEDAKSGFNNHCLEKSSFCDPITRNGSDVKLITVEPEKNNGTCIVLQNEDLPPKESDQKEMNCTSV</sequence>
<dbReference type="Gene3D" id="3.40.50.2300">
    <property type="match status" value="2"/>
</dbReference>
<evidence type="ECO:0000256" key="13">
    <source>
        <dbReference type="SAM" id="SignalP"/>
    </source>
</evidence>
<feature type="transmembrane region" description="Helical" evidence="12">
    <location>
        <begin position="661"/>
        <end position="683"/>
    </location>
</feature>
<keyword evidence="2" id="KW-1003">Cell membrane</keyword>
<dbReference type="PRINTS" id="PR01177">
    <property type="entry name" value="GABAB1RECPTR"/>
</dbReference>
<dbReference type="InterPro" id="IPR028082">
    <property type="entry name" value="Peripla_BP_I"/>
</dbReference>
<dbReference type="GO" id="GO:0038039">
    <property type="term" value="C:G protein-coupled receptor heterodimeric complex"/>
    <property type="evidence" value="ECO:0007669"/>
    <property type="project" value="TreeGrafter"/>
</dbReference>
<keyword evidence="5 12" id="KW-1133">Transmembrane helix</keyword>
<evidence type="ECO:0000313" key="16">
    <source>
        <dbReference type="Proteomes" id="UP000005408"/>
    </source>
</evidence>
<keyword evidence="3 12" id="KW-0812">Transmembrane</keyword>
<evidence type="ECO:0000313" key="15">
    <source>
        <dbReference type="EnsemblMetazoa" id="G4893.1:cds"/>
    </source>
</evidence>
<evidence type="ECO:0000256" key="5">
    <source>
        <dbReference type="ARBA" id="ARBA00022989"/>
    </source>
</evidence>
<feature type="transmembrane region" description="Helical" evidence="12">
    <location>
        <begin position="527"/>
        <end position="548"/>
    </location>
</feature>
<dbReference type="AlphaFoldDB" id="A0A8W8N9E7"/>
<keyword evidence="16" id="KW-1185">Reference proteome</keyword>
<keyword evidence="6" id="KW-0297">G-protein coupled receptor</keyword>
<keyword evidence="9" id="KW-0325">Glycoprotein</keyword>
<dbReference type="InterPro" id="IPR001828">
    <property type="entry name" value="ANF_lig-bd_rcpt"/>
</dbReference>
<feature type="transmembrane region" description="Helical" evidence="12">
    <location>
        <begin position="452"/>
        <end position="474"/>
    </location>
</feature>